<dbReference type="PANTHER" id="PTHR31927:SF16">
    <property type="entry name" value="LP07342P"/>
    <property type="match status" value="1"/>
</dbReference>
<accession>A0AAN7PUC5</accession>
<evidence type="ECO:0000259" key="3">
    <source>
        <dbReference type="SMART" id="SM00690"/>
    </source>
</evidence>
<gene>
    <name evidence="4" type="ORF">RN001_010025</name>
</gene>
<feature type="compositionally biased region" description="Low complexity" evidence="1">
    <location>
        <begin position="262"/>
        <end position="274"/>
    </location>
</feature>
<feature type="chain" id="PRO_5042824903" description="DUF243 domain-containing protein" evidence="2">
    <location>
        <begin position="17"/>
        <end position="285"/>
    </location>
</feature>
<comment type="caution">
    <text evidence="4">The sequence shown here is derived from an EMBL/GenBank/DDBJ whole genome shotgun (WGS) entry which is preliminary data.</text>
</comment>
<dbReference type="Proteomes" id="UP001353858">
    <property type="component" value="Unassembled WGS sequence"/>
</dbReference>
<feature type="region of interest" description="Disordered" evidence="1">
    <location>
        <begin position="242"/>
        <end position="285"/>
    </location>
</feature>
<dbReference type="GO" id="GO:0062129">
    <property type="term" value="C:chitin-based extracellular matrix"/>
    <property type="evidence" value="ECO:0007669"/>
    <property type="project" value="TreeGrafter"/>
</dbReference>
<feature type="compositionally biased region" description="Gly residues" evidence="1">
    <location>
        <begin position="248"/>
        <end position="261"/>
    </location>
</feature>
<keyword evidence="2" id="KW-0732">Signal</keyword>
<sequence>MKIFIVAITLFVAINARPDVSHLPTGSYLPVGGHSSFGSGHSGSGLGLGGFSGHGGFIGGSSSSSHGSFSGLGGFQGGAGGSFHGGAGGSFHGGLDGGHGAGVVHDQKHVYFFAAPEEYSSSRLRINVVPNSQRNTKIIFVKAPSYGSVVPEVIAPQSLSEDKTLVYVLVKRPEHGGQITIPSGVGVKASKPEVFFIKYKTQQDAQQQIHGGLQGQHVGSHVPDIGNADNFVSTLESASSSHGSGSFISGGGHGSISGGHSSGSHGSGVFTSGSNFGPAGASGPY</sequence>
<dbReference type="GO" id="GO:0008010">
    <property type="term" value="F:structural constituent of chitin-based larval cuticle"/>
    <property type="evidence" value="ECO:0007669"/>
    <property type="project" value="TreeGrafter"/>
</dbReference>
<evidence type="ECO:0000313" key="4">
    <source>
        <dbReference type="EMBL" id="KAK4877519.1"/>
    </source>
</evidence>
<keyword evidence="5" id="KW-1185">Reference proteome</keyword>
<dbReference type="Pfam" id="PF03103">
    <property type="entry name" value="DUF243"/>
    <property type="match status" value="1"/>
</dbReference>
<feature type="domain" description="DUF243" evidence="3">
    <location>
        <begin position="102"/>
        <end position="202"/>
    </location>
</feature>
<name>A0AAN7PUC5_9COLE</name>
<dbReference type="InterPro" id="IPR004145">
    <property type="entry name" value="DUF243"/>
</dbReference>
<feature type="signal peptide" evidence="2">
    <location>
        <begin position="1"/>
        <end position="16"/>
    </location>
</feature>
<dbReference type="PANTHER" id="PTHR31927">
    <property type="entry name" value="FI07246P-RELATED-RELATED"/>
    <property type="match status" value="1"/>
</dbReference>
<evidence type="ECO:0000256" key="1">
    <source>
        <dbReference type="SAM" id="MobiDB-lite"/>
    </source>
</evidence>
<reference evidence="5" key="1">
    <citation type="submission" date="2023-01" db="EMBL/GenBank/DDBJ databases">
        <title>Key to firefly adult light organ development and bioluminescence: homeobox transcription factors regulate luciferase expression and transportation to peroxisome.</title>
        <authorList>
            <person name="Fu X."/>
        </authorList>
    </citation>
    <scope>NUCLEOTIDE SEQUENCE [LARGE SCALE GENOMIC DNA]</scope>
</reference>
<dbReference type="SMART" id="SM00690">
    <property type="entry name" value="DM5"/>
    <property type="match status" value="1"/>
</dbReference>
<evidence type="ECO:0000256" key="2">
    <source>
        <dbReference type="SAM" id="SignalP"/>
    </source>
</evidence>
<dbReference type="EMBL" id="JARPUR010000004">
    <property type="protein sequence ID" value="KAK4877519.1"/>
    <property type="molecule type" value="Genomic_DNA"/>
</dbReference>
<proteinExistence type="predicted"/>
<protein>
    <recommendedName>
        <fullName evidence="3">DUF243 domain-containing protein</fullName>
    </recommendedName>
</protein>
<dbReference type="GO" id="GO:0040003">
    <property type="term" value="P:chitin-based cuticle development"/>
    <property type="evidence" value="ECO:0007669"/>
    <property type="project" value="TreeGrafter"/>
</dbReference>
<evidence type="ECO:0000313" key="5">
    <source>
        <dbReference type="Proteomes" id="UP001353858"/>
    </source>
</evidence>
<organism evidence="4 5">
    <name type="scientific">Aquatica leii</name>
    <dbReference type="NCBI Taxonomy" id="1421715"/>
    <lineage>
        <taxon>Eukaryota</taxon>
        <taxon>Metazoa</taxon>
        <taxon>Ecdysozoa</taxon>
        <taxon>Arthropoda</taxon>
        <taxon>Hexapoda</taxon>
        <taxon>Insecta</taxon>
        <taxon>Pterygota</taxon>
        <taxon>Neoptera</taxon>
        <taxon>Endopterygota</taxon>
        <taxon>Coleoptera</taxon>
        <taxon>Polyphaga</taxon>
        <taxon>Elateriformia</taxon>
        <taxon>Elateroidea</taxon>
        <taxon>Lampyridae</taxon>
        <taxon>Luciolinae</taxon>
        <taxon>Aquatica</taxon>
    </lineage>
</organism>
<dbReference type="AlphaFoldDB" id="A0AAN7PUC5"/>